<dbReference type="EMBL" id="RBAM01000009">
    <property type="protein sequence ID" value="RKN69715.1"/>
    <property type="molecule type" value="Genomic_DNA"/>
</dbReference>
<proteinExistence type="predicted"/>
<feature type="domain" description="Insertion element IS402-like" evidence="1">
    <location>
        <begin position="9"/>
        <end position="63"/>
    </location>
</feature>
<comment type="caution">
    <text evidence="2">The sequence shown here is derived from an EMBL/GenBank/DDBJ whole genome shotgun (WGS) entry which is preliminary data.</text>
</comment>
<sequence length="66" mass="7865">MGREERGNLPDTERERLRPLLPVSNGRCGRWRDRSQVIDGILYRARTGVQWRDLPERFGPWKSWDA</sequence>
<keyword evidence="3" id="KW-1185">Reference proteome</keyword>
<dbReference type="InterPro" id="IPR052909">
    <property type="entry name" value="Transposase_6_like"/>
</dbReference>
<dbReference type="InterPro" id="IPR025161">
    <property type="entry name" value="IS402-like_dom"/>
</dbReference>
<dbReference type="OrthoDB" id="4546548at2"/>
<protein>
    <submittedName>
        <fullName evidence="2">Transposase</fullName>
    </submittedName>
</protein>
<dbReference type="PANTHER" id="PTHR46637">
    <property type="entry name" value="TIS1421-TRANSPOSASE PROTEIN A"/>
    <property type="match status" value="1"/>
</dbReference>
<evidence type="ECO:0000259" key="1">
    <source>
        <dbReference type="Pfam" id="PF13340"/>
    </source>
</evidence>
<organism evidence="2 3">
    <name type="scientific">Streptomyces klenkii</name>
    <dbReference type="NCBI Taxonomy" id="1420899"/>
    <lineage>
        <taxon>Bacteria</taxon>
        <taxon>Bacillati</taxon>
        <taxon>Actinomycetota</taxon>
        <taxon>Actinomycetes</taxon>
        <taxon>Kitasatosporales</taxon>
        <taxon>Streptomycetaceae</taxon>
        <taxon>Streptomyces</taxon>
    </lineage>
</organism>
<dbReference type="RefSeq" id="WP_120757199.1">
    <property type="nucleotide sequence ID" value="NZ_JBFADQ010000009.1"/>
</dbReference>
<dbReference type="Pfam" id="PF13340">
    <property type="entry name" value="DUF4096"/>
    <property type="match status" value="1"/>
</dbReference>
<name>A0A3B0B4M9_9ACTN</name>
<gene>
    <name evidence="2" type="ORF">D7231_21830</name>
</gene>
<reference evidence="2 3" key="1">
    <citation type="journal article" date="2015" name="Antonie Van Leeuwenhoek">
        <title>Streptomyces klenkii sp. nov., isolated from deep marine sediment.</title>
        <authorList>
            <person name="Veyisoglu A."/>
            <person name="Sahin N."/>
        </authorList>
    </citation>
    <scope>NUCLEOTIDE SEQUENCE [LARGE SCALE GENOMIC DNA]</scope>
    <source>
        <strain evidence="2 3">KCTC 29202</strain>
    </source>
</reference>
<dbReference type="PANTHER" id="PTHR46637:SF1">
    <property type="entry name" value="BLL5188 PROTEIN"/>
    <property type="match status" value="1"/>
</dbReference>
<accession>A0A3B0B4M9</accession>
<dbReference type="AlphaFoldDB" id="A0A3B0B4M9"/>
<evidence type="ECO:0000313" key="2">
    <source>
        <dbReference type="EMBL" id="RKN69715.1"/>
    </source>
</evidence>
<evidence type="ECO:0000313" key="3">
    <source>
        <dbReference type="Proteomes" id="UP000270343"/>
    </source>
</evidence>
<dbReference type="Proteomes" id="UP000270343">
    <property type="component" value="Unassembled WGS sequence"/>
</dbReference>